<dbReference type="InterPro" id="IPR005225">
    <property type="entry name" value="Small_GTP-bd"/>
</dbReference>
<dbReference type="PRINTS" id="PR00326">
    <property type="entry name" value="GTP1OBG"/>
</dbReference>
<feature type="transmembrane region" description="Helical" evidence="3">
    <location>
        <begin position="262"/>
        <end position="284"/>
    </location>
</feature>
<dbReference type="PANTHER" id="PTHR43185">
    <property type="entry name" value="FERROUS IRON TRANSPORT PROTEIN B"/>
    <property type="match status" value="1"/>
</dbReference>
<keyword evidence="6" id="KW-1185">Reference proteome</keyword>
<evidence type="ECO:0000256" key="1">
    <source>
        <dbReference type="ARBA" id="ARBA00022741"/>
    </source>
</evidence>
<evidence type="ECO:0000313" key="5">
    <source>
        <dbReference type="EMBL" id="SDL27374.1"/>
    </source>
</evidence>
<keyword evidence="1" id="KW-0547">Nucleotide-binding</keyword>
<dbReference type="PROSITE" id="PS51711">
    <property type="entry name" value="G_FEOB"/>
    <property type="match status" value="1"/>
</dbReference>
<evidence type="ECO:0000256" key="3">
    <source>
        <dbReference type="SAM" id="Phobius"/>
    </source>
</evidence>
<dbReference type="GO" id="GO:0005525">
    <property type="term" value="F:GTP binding"/>
    <property type="evidence" value="ECO:0007669"/>
    <property type="project" value="UniProtKB-KW"/>
</dbReference>
<dbReference type="InterPro" id="IPR011640">
    <property type="entry name" value="Fe2_transport_prot_B_C"/>
</dbReference>
<feature type="transmembrane region" description="Helical" evidence="3">
    <location>
        <begin position="470"/>
        <end position="495"/>
    </location>
</feature>
<dbReference type="Proteomes" id="UP000199476">
    <property type="component" value="Unassembled WGS sequence"/>
</dbReference>
<keyword evidence="3" id="KW-0812">Transmembrane</keyword>
<proteinExistence type="predicted"/>
<evidence type="ECO:0000259" key="4">
    <source>
        <dbReference type="PROSITE" id="PS51711"/>
    </source>
</evidence>
<dbReference type="GO" id="GO:0005886">
    <property type="term" value="C:plasma membrane"/>
    <property type="evidence" value="ECO:0007669"/>
    <property type="project" value="TreeGrafter"/>
</dbReference>
<dbReference type="NCBIfam" id="TIGR00231">
    <property type="entry name" value="small_GTP"/>
    <property type="match status" value="1"/>
</dbReference>
<organism evidence="5 6">
    <name type="scientific">Halarsenatibacter silvermanii</name>
    <dbReference type="NCBI Taxonomy" id="321763"/>
    <lineage>
        <taxon>Bacteria</taxon>
        <taxon>Bacillati</taxon>
        <taxon>Bacillota</taxon>
        <taxon>Clostridia</taxon>
        <taxon>Halanaerobiales</taxon>
        <taxon>Halarsenatibacteraceae</taxon>
        <taxon>Halarsenatibacter</taxon>
    </lineage>
</organism>
<dbReference type="InterPro" id="IPR006073">
    <property type="entry name" value="GTP-bd"/>
</dbReference>
<feature type="transmembrane region" description="Helical" evidence="3">
    <location>
        <begin position="569"/>
        <end position="591"/>
    </location>
</feature>
<protein>
    <submittedName>
        <fullName evidence="5">Ferrous iron transport protein B</fullName>
    </submittedName>
</protein>
<feature type="transmembrane region" description="Helical" evidence="3">
    <location>
        <begin position="378"/>
        <end position="401"/>
    </location>
</feature>
<gene>
    <name evidence="5" type="ORF">SAMN04488692_10334</name>
</gene>
<evidence type="ECO:0000313" key="6">
    <source>
        <dbReference type="Proteomes" id="UP000199476"/>
    </source>
</evidence>
<dbReference type="Pfam" id="PF07670">
    <property type="entry name" value="Gate"/>
    <property type="match status" value="2"/>
</dbReference>
<dbReference type="Gene3D" id="3.40.50.300">
    <property type="entry name" value="P-loop containing nucleotide triphosphate hydrolases"/>
    <property type="match status" value="1"/>
</dbReference>
<dbReference type="EMBL" id="FNGO01000003">
    <property type="protein sequence ID" value="SDL27374.1"/>
    <property type="molecule type" value="Genomic_DNA"/>
</dbReference>
<dbReference type="InterPro" id="IPR050860">
    <property type="entry name" value="FeoB_GTPase"/>
</dbReference>
<dbReference type="GO" id="GO:0015093">
    <property type="term" value="F:ferrous iron transmembrane transporter activity"/>
    <property type="evidence" value="ECO:0007669"/>
    <property type="project" value="InterPro"/>
</dbReference>
<keyword evidence="3" id="KW-0472">Membrane</keyword>
<feature type="transmembrane region" description="Helical" evidence="3">
    <location>
        <begin position="535"/>
        <end position="557"/>
    </location>
</feature>
<dbReference type="InterPro" id="IPR011642">
    <property type="entry name" value="Gate_dom"/>
</dbReference>
<feature type="transmembrane region" description="Helical" evidence="3">
    <location>
        <begin position="344"/>
        <end position="366"/>
    </location>
</feature>
<dbReference type="RefSeq" id="WP_234985469.1">
    <property type="nucleotide sequence ID" value="NZ_FNGO01000003.1"/>
</dbReference>
<keyword evidence="2" id="KW-0342">GTP-binding</keyword>
<dbReference type="STRING" id="321763.SAMN04488692_10334"/>
<reference evidence="5 6" key="1">
    <citation type="submission" date="2016-10" db="EMBL/GenBank/DDBJ databases">
        <authorList>
            <person name="de Groot N.N."/>
        </authorList>
    </citation>
    <scope>NUCLEOTIDE SEQUENCE [LARGE SCALE GENOMIC DNA]</scope>
    <source>
        <strain evidence="5 6">SLAS-1</strain>
    </source>
</reference>
<accession>A0A1G9IR81</accession>
<evidence type="ECO:0000256" key="2">
    <source>
        <dbReference type="ARBA" id="ARBA00023134"/>
    </source>
</evidence>
<name>A0A1G9IR81_9FIRM</name>
<dbReference type="SUPFAM" id="SSF52540">
    <property type="entry name" value="P-loop containing nucleoside triphosphate hydrolases"/>
    <property type="match status" value="1"/>
</dbReference>
<dbReference type="InterPro" id="IPR027417">
    <property type="entry name" value="P-loop_NTPase"/>
</dbReference>
<feature type="domain" description="FeoB-type G" evidence="4">
    <location>
        <begin position="17"/>
        <end position="178"/>
    </location>
</feature>
<dbReference type="AlphaFoldDB" id="A0A1G9IR81"/>
<feature type="transmembrane region" description="Helical" evidence="3">
    <location>
        <begin position="237"/>
        <end position="256"/>
    </location>
</feature>
<dbReference type="Pfam" id="PF02421">
    <property type="entry name" value="FeoB_N"/>
    <property type="match status" value="1"/>
</dbReference>
<dbReference type="PANTHER" id="PTHR43185:SF1">
    <property type="entry name" value="FE(2+) TRANSPORTER FEOB"/>
    <property type="match status" value="1"/>
</dbReference>
<dbReference type="Pfam" id="PF07664">
    <property type="entry name" value="FeoB_C"/>
    <property type="match status" value="1"/>
</dbReference>
<feature type="transmembrane region" description="Helical" evidence="3">
    <location>
        <begin position="305"/>
        <end position="324"/>
    </location>
</feature>
<dbReference type="InterPro" id="IPR030389">
    <property type="entry name" value="G_FEOB_dom"/>
</dbReference>
<sequence length="592" mass="64155">MMQERNNNIQGQNDSGDNRILLIGPPNVGKSVIFNYMTGLGVGVANYPGTTIEYTQGSINLNGEEYEFIDVPGTYTLEATNEAEEVAVEMLSDEPEAVVCVLDGSNLESSLYLLLQVLEYDLPTLAVINKMDLAEKEGRKIDIQCLSETLDLPVLPAVAVDEEGLEKIPGLIQNVLEKSIGSNEDKKKDFNPGAAKSDDTATWARAEHLYSKAVKRKEGEEEQESWGYKLVKPWPGLPAAVLFLAVIFGLVVGVGMGLRQYLLMPVIEGFMIPLLESVVSTLLSPSFFKRVLIGEYGFLVKGLEWPFGLVLPYVFTFYIALTLLEDSGYMPRLGVLLDGIMEKIGLGGSNIIPLMLGYGCGIPGIMATRNFSTRKQRIIVSGAISLAVPCIAQTGAFIALLSEGSLLLVPAIFLFSLLIIMTAGVLLERILPGERPVTPMEIPPLLRPRVDVVFKKVFVRIKRFMVNGELPLILGIGAAALLFESGIMEIVGAALSPVVTGWLHLPEEVAVPLMLGVFRRELTVLPMLEMDLNSLQLFTGAVLGLLYVPCIAVVAVLTSEFNLKMALGVLFITTAMAFALGGAVANLGALFI</sequence>
<feature type="transmembrane region" description="Helical" evidence="3">
    <location>
        <begin position="407"/>
        <end position="427"/>
    </location>
</feature>
<keyword evidence="3" id="KW-1133">Transmembrane helix</keyword>